<sequence length="249" mass="28758">MFDSESTKESARPVTIDEESLIEITESNTIFDNIVVDRKRRQSIIPLSHQPKQVDATKDEDKFDSFILNNFNPFSGSENVIDLLDNTDKKFNLYKISRNLRYMAIPLLVESDAKRKYFRNRNNIKSFDDFYELLVINHDVIEHNTRRFQPNPSSYSLNQNNFTHNSLTHKNISFDDQQKSTTNNFDLTDNLPPCPILRSTAMVDIGATRLSESEELLQSSNIDTEVDTHDRNNSNSTNQITSTVTLIRT</sequence>
<dbReference type="EMBL" id="CAJOBE010007955">
    <property type="protein sequence ID" value="CAF4050353.1"/>
    <property type="molecule type" value="Genomic_DNA"/>
</dbReference>
<proteinExistence type="predicted"/>
<dbReference type="Proteomes" id="UP000663823">
    <property type="component" value="Unassembled WGS sequence"/>
</dbReference>
<evidence type="ECO:0000313" key="2">
    <source>
        <dbReference type="EMBL" id="CAF4018403.1"/>
    </source>
</evidence>
<comment type="caution">
    <text evidence="2">The sequence shown here is derived from an EMBL/GenBank/DDBJ whole genome shotgun (WGS) entry which is preliminary data.</text>
</comment>
<evidence type="ECO:0000313" key="3">
    <source>
        <dbReference type="EMBL" id="CAF4050353.1"/>
    </source>
</evidence>
<evidence type="ECO:0000313" key="4">
    <source>
        <dbReference type="Proteomes" id="UP000663823"/>
    </source>
</evidence>
<dbReference type="EMBL" id="CAJOAX010007792">
    <property type="protein sequence ID" value="CAF4018403.1"/>
    <property type="molecule type" value="Genomic_DNA"/>
</dbReference>
<gene>
    <name evidence="3" type="ORF">FNK824_LOCUS28669</name>
    <name evidence="2" type="ORF">OTI717_LOCUS29955</name>
</gene>
<organism evidence="2 4">
    <name type="scientific">Rotaria sordida</name>
    <dbReference type="NCBI Taxonomy" id="392033"/>
    <lineage>
        <taxon>Eukaryota</taxon>
        <taxon>Metazoa</taxon>
        <taxon>Spiralia</taxon>
        <taxon>Gnathifera</taxon>
        <taxon>Rotifera</taxon>
        <taxon>Eurotatoria</taxon>
        <taxon>Bdelloidea</taxon>
        <taxon>Philodinida</taxon>
        <taxon>Philodinidae</taxon>
        <taxon>Rotaria</taxon>
    </lineage>
</organism>
<reference evidence="2" key="1">
    <citation type="submission" date="2021-02" db="EMBL/GenBank/DDBJ databases">
        <authorList>
            <person name="Nowell W R."/>
        </authorList>
    </citation>
    <scope>NUCLEOTIDE SEQUENCE</scope>
</reference>
<evidence type="ECO:0000256" key="1">
    <source>
        <dbReference type="SAM" id="MobiDB-lite"/>
    </source>
</evidence>
<dbReference type="Proteomes" id="UP000663874">
    <property type="component" value="Unassembled WGS sequence"/>
</dbReference>
<protein>
    <submittedName>
        <fullName evidence="2">Uncharacterized protein</fullName>
    </submittedName>
</protein>
<name>A0A819PV70_9BILA</name>
<feature type="compositionally biased region" description="Low complexity" evidence="1">
    <location>
        <begin position="233"/>
        <end position="249"/>
    </location>
</feature>
<accession>A0A819PV70</accession>
<feature type="region of interest" description="Disordered" evidence="1">
    <location>
        <begin position="225"/>
        <end position="249"/>
    </location>
</feature>
<feature type="non-terminal residue" evidence="2">
    <location>
        <position position="1"/>
    </location>
</feature>
<dbReference type="AlphaFoldDB" id="A0A819PV70"/>